<protein>
    <recommendedName>
        <fullName evidence="6">Thioredoxin domain-containing protein</fullName>
    </recommendedName>
</protein>
<evidence type="ECO:0000313" key="8">
    <source>
        <dbReference type="Proteomes" id="UP000280395"/>
    </source>
</evidence>
<feature type="transmembrane region" description="Helical" evidence="5">
    <location>
        <begin position="199"/>
        <end position="218"/>
    </location>
</feature>
<reference evidence="7 8" key="1">
    <citation type="submission" date="2018-08" db="EMBL/GenBank/DDBJ databases">
        <title>Recombination of ecologically and evolutionarily significant loci maintains genetic cohesion in the Pseudomonas syringae species complex.</title>
        <authorList>
            <person name="Dillon M."/>
            <person name="Thakur S."/>
            <person name="Almeida R.N.D."/>
            <person name="Weir B.S."/>
            <person name="Guttman D.S."/>
        </authorList>
    </citation>
    <scope>NUCLEOTIDE SEQUENCE [LARGE SCALE GENOMIC DNA]</scope>
    <source>
        <strain evidence="7 8">ICMP 14479</strain>
    </source>
</reference>
<feature type="domain" description="Thioredoxin" evidence="6">
    <location>
        <begin position="237"/>
        <end position="400"/>
    </location>
</feature>
<keyword evidence="2 3" id="KW-0186">Copper</keyword>
<keyword evidence="5" id="KW-1133">Transmembrane helix</keyword>
<proteinExistence type="inferred from homology"/>
<evidence type="ECO:0000313" key="7">
    <source>
        <dbReference type="EMBL" id="RMU52746.1"/>
    </source>
</evidence>
<comment type="caution">
    <text evidence="7">The sequence shown here is derived from an EMBL/GenBank/DDBJ whole genome shotgun (WGS) entry which is preliminary data.</text>
</comment>
<gene>
    <name evidence="7" type="ORF">ALP29_100729</name>
</gene>
<dbReference type="PANTHER" id="PTHR12151:SF25">
    <property type="entry name" value="LINALOOL DEHYDRATASE_ISOMERASE DOMAIN-CONTAINING PROTEIN"/>
    <property type="match status" value="1"/>
</dbReference>
<feature type="transmembrane region" description="Helical" evidence="5">
    <location>
        <begin position="134"/>
        <end position="157"/>
    </location>
</feature>
<dbReference type="Proteomes" id="UP000280395">
    <property type="component" value="Unassembled WGS sequence"/>
</dbReference>
<feature type="disulfide bond" description="Redox-active" evidence="4">
    <location>
        <begin position="275"/>
        <end position="279"/>
    </location>
</feature>
<comment type="similarity">
    <text evidence="1">Belongs to the SCO1/2 family.</text>
</comment>
<dbReference type="PANTHER" id="PTHR12151">
    <property type="entry name" value="ELECTRON TRANSPORT PROTIN SCO1/SENC FAMILY MEMBER"/>
    <property type="match status" value="1"/>
</dbReference>
<feature type="binding site" evidence="3">
    <location>
        <position position="365"/>
    </location>
    <ligand>
        <name>Cu cation</name>
        <dbReference type="ChEBI" id="CHEBI:23378"/>
    </ligand>
</feature>
<accession>A0A3M5V435</accession>
<dbReference type="EMBL" id="RBUA01000955">
    <property type="protein sequence ID" value="RMU52746.1"/>
    <property type="molecule type" value="Genomic_DNA"/>
</dbReference>
<keyword evidence="3" id="KW-0479">Metal-binding</keyword>
<name>A0A3M5V435_PSESX</name>
<evidence type="ECO:0000256" key="4">
    <source>
        <dbReference type="PIRSR" id="PIRSR603782-2"/>
    </source>
</evidence>
<evidence type="ECO:0000256" key="1">
    <source>
        <dbReference type="ARBA" id="ARBA00010996"/>
    </source>
</evidence>
<dbReference type="Pfam" id="PF02630">
    <property type="entry name" value="SCO1-SenC"/>
    <property type="match status" value="1"/>
</dbReference>
<dbReference type="InterPro" id="IPR013766">
    <property type="entry name" value="Thioredoxin_domain"/>
</dbReference>
<evidence type="ECO:0000256" key="5">
    <source>
        <dbReference type="SAM" id="Phobius"/>
    </source>
</evidence>
<organism evidence="7 8">
    <name type="scientific">Pseudomonas syringae pv. avii</name>
    <dbReference type="NCBI Taxonomy" id="663959"/>
    <lineage>
        <taxon>Bacteria</taxon>
        <taxon>Pseudomonadati</taxon>
        <taxon>Pseudomonadota</taxon>
        <taxon>Gammaproteobacteria</taxon>
        <taxon>Pseudomonadales</taxon>
        <taxon>Pseudomonadaceae</taxon>
        <taxon>Pseudomonas</taxon>
        <taxon>Pseudomonas syringae</taxon>
    </lineage>
</organism>
<keyword evidence="5" id="KW-0812">Transmembrane</keyword>
<dbReference type="Gene3D" id="3.40.30.10">
    <property type="entry name" value="Glutaredoxin"/>
    <property type="match status" value="1"/>
</dbReference>
<sequence>MGPAAGVHQPAGGLADLGFAAGLCGDLHRLSQASDAAEYRHRRSGRCGAAAAGLGGCHWACECRTLAAGADHLRLDSATLLGPGYSPQRGIRQGRHPDAAGYPWRALHQGAYPAVHLRPAGGEPDALRYPHERAALLGLCAGIGGALSAMGLGVVPWQPAARGDQHVQVLYLVLAAAVYRPARRPLLIVEPMTRTQKTVFILVALVALIMGLTVNKVLSGKGQGDPTALIDAGIILLPQSRQLPAVTMTDQEGQPVVVNELKGKWSLLFFGYTFCPDICPTTLAQLRQIKSELPKEAVDKLQVILVSVDPNRDTPAQLKQYLGYFDPQFQGLTGANVEDVQKVSNAVSIPFIPADTSKPNYTVDHSGNLALIGPDGTQRGFIRAPLNNQKLAAQLPGLLQRK</sequence>
<feature type="binding site" evidence="3">
    <location>
        <position position="275"/>
    </location>
    <ligand>
        <name>Cu cation</name>
        <dbReference type="ChEBI" id="CHEBI:23378"/>
    </ligand>
</feature>
<evidence type="ECO:0000259" key="6">
    <source>
        <dbReference type="PROSITE" id="PS51352"/>
    </source>
</evidence>
<dbReference type="CDD" id="cd02968">
    <property type="entry name" value="SCO"/>
    <property type="match status" value="1"/>
</dbReference>
<keyword evidence="5" id="KW-0472">Membrane</keyword>
<feature type="binding site" evidence="3">
    <location>
        <position position="279"/>
    </location>
    <ligand>
        <name>Cu cation</name>
        <dbReference type="ChEBI" id="CHEBI:23378"/>
    </ligand>
</feature>
<evidence type="ECO:0000256" key="2">
    <source>
        <dbReference type="ARBA" id="ARBA00023008"/>
    </source>
</evidence>
<dbReference type="InterPro" id="IPR036249">
    <property type="entry name" value="Thioredoxin-like_sf"/>
</dbReference>
<dbReference type="GO" id="GO:0046872">
    <property type="term" value="F:metal ion binding"/>
    <property type="evidence" value="ECO:0007669"/>
    <property type="project" value="UniProtKB-KW"/>
</dbReference>
<evidence type="ECO:0000256" key="3">
    <source>
        <dbReference type="PIRSR" id="PIRSR603782-1"/>
    </source>
</evidence>
<dbReference type="SUPFAM" id="SSF52833">
    <property type="entry name" value="Thioredoxin-like"/>
    <property type="match status" value="1"/>
</dbReference>
<dbReference type="PROSITE" id="PS51352">
    <property type="entry name" value="THIOREDOXIN_2"/>
    <property type="match status" value="1"/>
</dbReference>
<dbReference type="AlphaFoldDB" id="A0A3M5V435"/>
<keyword evidence="4" id="KW-1015">Disulfide bond</keyword>
<dbReference type="InterPro" id="IPR003782">
    <property type="entry name" value="SCO1/SenC"/>
</dbReference>